<dbReference type="AlphaFoldDB" id="A0A1C3ESI1"/>
<dbReference type="RefSeq" id="WP_139122271.1">
    <property type="nucleotide sequence ID" value="NZ_JBHUIF010000002.1"/>
</dbReference>
<evidence type="ECO:0000313" key="1">
    <source>
        <dbReference type="EMBL" id="ODA36257.1"/>
    </source>
</evidence>
<organism evidence="1 2">
    <name type="scientific">Veronia pacifica</name>
    <dbReference type="NCBI Taxonomy" id="1080227"/>
    <lineage>
        <taxon>Bacteria</taxon>
        <taxon>Pseudomonadati</taxon>
        <taxon>Pseudomonadota</taxon>
        <taxon>Gammaproteobacteria</taxon>
        <taxon>Vibrionales</taxon>
        <taxon>Vibrionaceae</taxon>
        <taxon>Veronia</taxon>
    </lineage>
</organism>
<evidence type="ECO:0000313" key="2">
    <source>
        <dbReference type="Proteomes" id="UP000094936"/>
    </source>
</evidence>
<gene>
    <name evidence="1" type="ORF">A8L45_01265</name>
</gene>
<dbReference type="EMBL" id="LYBM01000001">
    <property type="protein sequence ID" value="ODA36257.1"/>
    <property type="molecule type" value="Genomic_DNA"/>
</dbReference>
<keyword evidence="2" id="KW-1185">Reference proteome</keyword>
<proteinExistence type="predicted"/>
<dbReference type="Proteomes" id="UP000094936">
    <property type="component" value="Unassembled WGS sequence"/>
</dbReference>
<reference evidence="1 2" key="1">
    <citation type="submission" date="2016-05" db="EMBL/GenBank/DDBJ databases">
        <title>Genomic Taxonomy of the Vibrionaceae.</title>
        <authorList>
            <person name="Gomez-Gil B."/>
            <person name="Enciso-Ibarra J."/>
        </authorList>
    </citation>
    <scope>NUCLEOTIDE SEQUENCE [LARGE SCALE GENOMIC DNA]</scope>
    <source>
        <strain evidence="1 2">CAIM 1920</strain>
    </source>
</reference>
<protein>
    <submittedName>
        <fullName evidence="1">Uncharacterized protein</fullName>
    </submittedName>
</protein>
<accession>A0A1C3ESI1</accession>
<sequence length="69" mass="7785">MIQSDCVLTVEESPVDIHDLMAELRDLVKVVDIFDSIESIPLYLLDIIDILIANGDFSVAQSYLADFKR</sequence>
<name>A0A1C3ESI1_9GAMM</name>
<comment type="caution">
    <text evidence="1">The sequence shown here is derived from an EMBL/GenBank/DDBJ whole genome shotgun (WGS) entry which is preliminary data.</text>
</comment>